<dbReference type="RefSeq" id="WP_144118131.1">
    <property type="nucleotide sequence ID" value="NZ_VMBF01000013.1"/>
</dbReference>
<feature type="non-terminal residue" evidence="1">
    <location>
        <position position="1"/>
    </location>
</feature>
<dbReference type="Gene3D" id="2.60.40.10">
    <property type="entry name" value="Immunoglobulins"/>
    <property type="match status" value="2"/>
</dbReference>
<keyword evidence="3" id="KW-1185">Reference proteome</keyword>
<accession>A0A5M7ATW7</accession>
<dbReference type="Pfam" id="PF13585">
    <property type="entry name" value="CHU_C"/>
    <property type="match status" value="1"/>
</dbReference>
<dbReference type="Proteomes" id="UP000322315">
    <property type="component" value="Unassembled WGS sequence"/>
</dbReference>
<evidence type="ECO:0000313" key="2">
    <source>
        <dbReference type="EMBL" id="TSJ71914.1"/>
    </source>
</evidence>
<dbReference type="InterPro" id="IPR013783">
    <property type="entry name" value="Ig-like_fold"/>
</dbReference>
<evidence type="ECO:0000313" key="3">
    <source>
        <dbReference type="Proteomes" id="UP000315145"/>
    </source>
</evidence>
<evidence type="ECO:0000313" key="1">
    <source>
        <dbReference type="EMBL" id="KAA5820839.1"/>
    </source>
</evidence>
<name>A0A5M7ATW7_9FLAO</name>
<dbReference type="NCBIfam" id="TIGR04131">
    <property type="entry name" value="Bac_Flav_CTERM"/>
    <property type="match status" value="1"/>
</dbReference>
<reference evidence="1" key="3">
    <citation type="submission" date="2019-09" db="EMBL/GenBank/DDBJ databases">
        <authorList>
            <person name="Zhang D.-C."/>
        </authorList>
    </citation>
    <scope>NUCLEOTIDE SEQUENCE</scope>
    <source>
        <strain evidence="1">RU-4-M-4</strain>
    </source>
</reference>
<dbReference type="Proteomes" id="UP000315145">
    <property type="component" value="Unassembled WGS sequence"/>
</dbReference>
<protein>
    <submittedName>
        <fullName evidence="1">Gliding motility-associated C-terminal domain-containing protein</fullName>
    </submittedName>
</protein>
<gene>
    <name evidence="1" type="ORF">F2B50_17010</name>
    <name evidence="2" type="ORF">FPF71_17010</name>
</gene>
<dbReference type="EMBL" id="VWRS01000013">
    <property type="protein sequence ID" value="KAA5820839.1"/>
    <property type="molecule type" value="Genomic_DNA"/>
</dbReference>
<dbReference type="SUPFAM" id="SSF49265">
    <property type="entry name" value="Fibronectin type III"/>
    <property type="match status" value="1"/>
</dbReference>
<dbReference type="EMBL" id="VMBF01000013">
    <property type="protein sequence ID" value="TSJ71914.1"/>
    <property type="molecule type" value="Genomic_DNA"/>
</dbReference>
<reference evidence="2 3" key="2">
    <citation type="submission" date="2019-07" db="EMBL/GenBank/DDBJ databases">
        <title>Algibacter marinivivus sp. nov., isolated from the surface of a marine red alga.</title>
        <authorList>
            <person name="Zhong X."/>
            <person name="Xu W."/>
            <person name="Zhang Y."/>
            <person name="Zhang Q."/>
            <person name="Du Z."/>
        </authorList>
    </citation>
    <scope>NUCLEOTIDE SEQUENCE [LARGE SCALE GENOMIC DNA]</scope>
    <source>
        <strain evidence="2 3">RU-4-M-4</strain>
    </source>
</reference>
<dbReference type="InterPro" id="IPR026341">
    <property type="entry name" value="T9SS_type_B"/>
</dbReference>
<dbReference type="AlphaFoldDB" id="A0A5M7ATW7"/>
<evidence type="ECO:0000313" key="4">
    <source>
        <dbReference type="Proteomes" id="UP000322315"/>
    </source>
</evidence>
<comment type="caution">
    <text evidence="1">The sequence shown here is derived from an EMBL/GenBank/DDBJ whole genome shotgun (WGS) entry which is preliminary data.</text>
</comment>
<sequence>TDLSWNAIANATGYKLSVGTTSGGTDILNNEDVSNVTTYNLASDLPETSTIFVTITPYNSEGDAVSCSEESFSTETLETIPVCTTLTSPLDGDTDVVVTTDLSWNAIANATGYKLSVGTTSGGTDILNNEDVGNTTTFYLNSNLPYNETIFVGITPYNTLGDGISCSTESFTIKAEPLVESKYGFSPNGDGFNDFWEIKGIENSPNNSVDIYNRWGDLVFTISNYDNQSNVFRGEANKLTKFGAGALPNGTYFFHIKVNGTHNLKTLKGFVVIKR</sequence>
<dbReference type="InterPro" id="IPR036116">
    <property type="entry name" value="FN3_sf"/>
</dbReference>
<reference evidence="1 4" key="1">
    <citation type="journal article" date="2015" name="Int. J. Syst. Evol. Microbiol.">
        <title>Algibacter amylolyticus sp. nov., isolated from intertidal sediment.</title>
        <authorList>
            <person name="Zhang D.C."/>
            <person name="Wu J."/>
            <person name="Neuner K."/>
            <person name="Yao J."/>
            <person name="Margesin R."/>
        </authorList>
    </citation>
    <scope>NUCLEOTIDE SEQUENCE [LARGE SCALE GENOMIC DNA]</scope>
    <source>
        <strain evidence="1 4">RU-4-M-4</strain>
    </source>
</reference>
<dbReference type="OrthoDB" id="9805017at2"/>
<proteinExistence type="predicted"/>
<organism evidence="1 4">
    <name type="scientific">Algibacter amylolyticus</name>
    <dbReference type="NCBI Taxonomy" id="1608400"/>
    <lineage>
        <taxon>Bacteria</taxon>
        <taxon>Pseudomonadati</taxon>
        <taxon>Bacteroidota</taxon>
        <taxon>Flavobacteriia</taxon>
        <taxon>Flavobacteriales</taxon>
        <taxon>Flavobacteriaceae</taxon>
        <taxon>Algibacter</taxon>
    </lineage>
</organism>